<dbReference type="InterPro" id="IPR021417">
    <property type="entry name" value="DUF3060"/>
</dbReference>
<evidence type="ECO:0000313" key="3">
    <source>
        <dbReference type="EMBL" id="PEG52832.1"/>
    </source>
</evidence>
<dbReference type="OrthoDB" id="4697236at2"/>
<protein>
    <submittedName>
        <fullName evidence="3">DUF3060 domain-containing protein</fullName>
    </submittedName>
</protein>
<proteinExistence type="predicted"/>
<feature type="region of interest" description="Disordered" evidence="1">
    <location>
        <begin position="1"/>
        <end position="46"/>
    </location>
</feature>
<keyword evidence="2" id="KW-1133">Transmembrane helix</keyword>
<feature type="compositionally biased region" description="Gly residues" evidence="1">
    <location>
        <begin position="30"/>
        <end position="41"/>
    </location>
</feature>
<evidence type="ECO:0000256" key="1">
    <source>
        <dbReference type="SAM" id="MobiDB-lite"/>
    </source>
</evidence>
<reference evidence="3 4" key="1">
    <citation type="submission" date="2017-10" db="EMBL/GenBank/DDBJ databases">
        <title>The new phylogeny of genus Mycobacterium.</title>
        <authorList>
            <person name="Tortoli E."/>
            <person name="Trovato A."/>
            <person name="Cirillo D.M."/>
        </authorList>
    </citation>
    <scope>NUCLEOTIDE SEQUENCE [LARGE SCALE GENOMIC DNA]</scope>
    <source>
        <strain evidence="3 4">IP141170001</strain>
    </source>
</reference>
<sequence>MRSRPCWSDPGPRPSTATGWTPSWPARPGSGVGPVGTGGAGAIPRRCRHRIRVPRHRPPETARICDHRPMNPQDDPEARVRALEPTELGYENRPQTAAPPTQQWPGQVGYGQSPYGADPYATAYSAPYPSAPQRRPAIRPWMVLAAILLIFLALAGAAAVFVMASGTSTPGVPAISGGGDVLTDEPGGPVPPTLIEPPGAQRPSNPIPESGSTLTISGIGADKSVTCNDNVVIISGANNTVDITGHCTAVTVSGFDNGVTVESTREITVSGFDNTVTYRTGTPRVSESGNGNSINRG</sequence>
<keyword evidence="2" id="KW-0812">Transmembrane</keyword>
<evidence type="ECO:0000256" key="2">
    <source>
        <dbReference type="SAM" id="Phobius"/>
    </source>
</evidence>
<keyword evidence="2" id="KW-0472">Membrane</keyword>
<dbReference type="AlphaFoldDB" id="A0A2A7NQL7"/>
<name>A0A2A7NQL7_9MYCO</name>
<accession>A0A2A7NQL7</accession>
<dbReference type="EMBL" id="PDCR01000026">
    <property type="protein sequence ID" value="PEG52832.1"/>
    <property type="molecule type" value="Genomic_DNA"/>
</dbReference>
<evidence type="ECO:0000313" key="4">
    <source>
        <dbReference type="Proteomes" id="UP000220340"/>
    </source>
</evidence>
<feature type="transmembrane region" description="Helical" evidence="2">
    <location>
        <begin position="141"/>
        <end position="164"/>
    </location>
</feature>
<keyword evidence="4" id="KW-1185">Reference proteome</keyword>
<organism evidence="3 4">
    <name type="scientific">Mycolicibacterium diernhoferi</name>
    <dbReference type="NCBI Taxonomy" id="1801"/>
    <lineage>
        <taxon>Bacteria</taxon>
        <taxon>Bacillati</taxon>
        <taxon>Actinomycetota</taxon>
        <taxon>Actinomycetes</taxon>
        <taxon>Mycobacteriales</taxon>
        <taxon>Mycobacteriaceae</taxon>
        <taxon>Mycolicibacterium</taxon>
    </lineage>
</organism>
<dbReference type="Proteomes" id="UP000220340">
    <property type="component" value="Unassembled WGS sequence"/>
</dbReference>
<gene>
    <name evidence="3" type="ORF">CRI78_19545</name>
</gene>
<comment type="caution">
    <text evidence="3">The sequence shown here is derived from an EMBL/GenBank/DDBJ whole genome shotgun (WGS) entry which is preliminary data.</text>
</comment>
<dbReference type="Pfam" id="PF11259">
    <property type="entry name" value="DUF3060"/>
    <property type="match status" value="1"/>
</dbReference>